<dbReference type="Proteomes" id="UP001523262">
    <property type="component" value="Unassembled WGS sequence"/>
</dbReference>
<evidence type="ECO:0000313" key="4">
    <source>
        <dbReference type="Proteomes" id="UP001523262"/>
    </source>
</evidence>
<sequence length="70" mass="8408">MVDKYHVVQKVTQALDQVRKKIPGLKKSRFVLLKSYENVKEKDREKLNELLETHESLAYGYYKRTIQRLL</sequence>
<protein>
    <submittedName>
        <fullName evidence="2">Transposase</fullName>
    </submittedName>
</protein>
<name>A0ABT0WE72_9BACI</name>
<evidence type="ECO:0000313" key="2">
    <source>
        <dbReference type="EMBL" id="MCM2534618.1"/>
    </source>
</evidence>
<gene>
    <name evidence="2" type="ORF">NDK43_22585</name>
    <name evidence="3" type="ORF">NDK43_22665</name>
</gene>
<evidence type="ECO:0000259" key="1">
    <source>
        <dbReference type="Pfam" id="PF01610"/>
    </source>
</evidence>
<proteinExistence type="predicted"/>
<dbReference type="InterPro" id="IPR002560">
    <property type="entry name" value="Transposase_DDE"/>
</dbReference>
<organism evidence="2 4">
    <name type="scientific">Neobacillus pocheonensis</name>
    <dbReference type="NCBI Taxonomy" id="363869"/>
    <lineage>
        <taxon>Bacteria</taxon>
        <taxon>Bacillati</taxon>
        <taxon>Bacillota</taxon>
        <taxon>Bacilli</taxon>
        <taxon>Bacillales</taxon>
        <taxon>Bacillaceae</taxon>
        <taxon>Neobacillus</taxon>
    </lineage>
</organism>
<evidence type="ECO:0000313" key="3">
    <source>
        <dbReference type="EMBL" id="MCM2534634.1"/>
    </source>
</evidence>
<comment type="caution">
    <text evidence="2">The sequence shown here is derived from an EMBL/GenBank/DDBJ whole genome shotgun (WGS) entry which is preliminary data.</text>
</comment>
<keyword evidence="4" id="KW-1185">Reference proteome</keyword>
<reference evidence="2 4" key="1">
    <citation type="submission" date="2022-06" db="EMBL/GenBank/DDBJ databases">
        <authorList>
            <person name="Jeon C.O."/>
        </authorList>
    </citation>
    <scope>NUCLEOTIDE SEQUENCE [LARGE SCALE GENOMIC DNA]</scope>
    <source>
        <strain evidence="2 4">KCTC 13943</strain>
    </source>
</reference>
<dbReference type="EMBL" id="JAMQCR010000002">
    <property type="protein sequence ID" value="MCM2534618.1"/>
    <property type="molecule type" value="Genomic_DNA"/>
</dbReference>
<dbReference type="EMBL" id="JAMQCR010000002">
    <property type="protein sequence ID" value="MCM2534634.1"/>
    <property type="molecule type" value="Genomic_DNA"/>
</dbReference>
<accession>A0ABT0WE72</accession>
<feature type="domain" description="Transposase IS204/IS1001/IS1096/IS1165 DDE" evidence="1">
    <location>
        <begin position="2"/>
        <end position="61"/>
    </location>
</feature>
<dbReference type="Pfam" id="PF01610">
    <property type="entry name" value="DDE_Tnp_ISL3"/>
    <property type="match status" value="1"/>
</dbReference>